<dbReference type="Gene3D" id="2.60.40.1120">
    <property type="entry name" value="Carboxypeptidase-like, regulatory domain"/>
    <property type="match status" value="1"/>
</dbReference>
<feature type="transmembrane region" description="Helical" evidence="7">
    <location>
        <begin position="148"/>
        <end position="167"/>
    </location>
</feature>
<proteinExistence type="inferred from homology"/>
<keyword evidence="4 8" id="KW-0732">Signal</keyword>
<evidence type="ECO:0000256" key="1">
    <source>
        <dbReference type="ARBA" id="ARBA00004167"/>
    </source>
</evidence>
<dbReference type="InterPro" id="IPR019008">
    <property type="entry name" value="Beta_sandwich_EMC7"/>
</dbReference>
<evidence type="ECO:0000256" key="2">
    <source>
        <dbReference type="ARBA" id="ARBA00008880"/>
    </source>
</evidence>
<feature type="signal peptide" evidence="8">
    <location>
        <begin position="1"/>
        <end position="23"/>
    </location>
</feature>
<evidence type="ECO:0000256" key="7">
    <source>
        <dbReference type="SAM" id="Phobius"/>
    </source>
</evidence>
<dbReference type="Pfam" id="PF09430">
    <property type="entry name" value="EMC7_beta-sandw"/>
    <property type="match status" value="1"/>
</dbReference>
<sequence>MLTQVFNKFAILLICCLAIGINCQETLHSSDKFAIEGKVHPPEVVTTEWLTTTRILINAGEHVGFLRQDGSFSISNVAPGSYVVEVANPNYLYEPIRVDVTSKGKLRARKVNYLQSSNVQQLQYPLRFKARAPFKYFQVRETWKVTDFLFNPMVIMMVLPLVCFMFLPKMINTADPETQRDMQQLQMPKYDMPELSELMTSMFTGSKKPSTSRAVKPAKKR</sequence>
<dbReference type="PANTHER" id="PTHR13605">
    <property type="entry name" value="ER MEMBRANE PROTEIN COMPLEX SUBUNIT 7"/>
    <property type="match status" value="1"/>
</dbReference>
<evidence type="ECO:0000256" key="8">
    <source>
        <dbReference type="SAM" id="SignalP"/>
    </source>
</evidence>
<evidence type="ECO:0000313" key="11">
    <source>
        <dbReference type="Proteomes" id="UP001235939"/>
    </source>
</evidence>
<evidence type="ECO:0000256" key="5">
    <source>
        <dbReference type="ARBA" id="ARBA00022989"/>
    </source>
</evidence>
<organism evidence="10 11">
    <name type="scientific">Cordylochernes scorpioides</name>
    <dbReference type="NCBI Taxonomy" id="51811"/>
    <lineage>
        <taxon>Eukaryota</taxon>
        <taxon>Metazoa</taxon>
        <taxon>Ecdysozoa</taxon>
        <taxon>Arthropoda</taxon>
        <taxon>Chelicerata</taxon>
        <taxon>Arachnida</taxon>
        <taxon>Pseudoscorpiones</taxon>
        <taxon>Cheliferoidea</taxon>
        <taxon>Chernetidae</taxon>
        <taxon>Cordylochernes</taxon>
    </lineage>
</organism>
<keyword evidence="11" id="KW-1185">Reference proteome</keyword>
<gene>
    <name evidence="10" type="ORF">LAZ67_19002679</name>
</gene>
<evidence type="ECO:0000259" key="9">
    <source>
        <dbReference type="Pfam" id="PF09430"/>
    </source>
</evidence>
<dbReference type="EMBL" id="CP092881">
    <property type="protein sequence ID" value="UYV81059.1"/>
    <property type="molecule type" value="Genomic_DNA"/>
</dbReference>
<dbReference type="Proteomes" id="UP001235939">
    <property type="component" value="Chromosome 19"/>
</dbReference>
<comment type="similarity">
    <text evidence="2">Belongs to the EMC7 family.</text>
</comment>
<name>A0ABY6LIP7_9ARAC</name>
<evidence type="ECO:0000256" key="4">
    <source>
        <dbReference type="ARBA" id="ARBA00022729"/>
    </source>
</evidence>
<evidence type="ECO:0000256" key="6">
    <source>
        <dbReference type="ARBA" id="ARBA00023136"/>
    </source>
</evidence>
<protein>
    <submittedName>
        <fullName evidence="10">RNF14</fullName>
    </submittedName>
</protein>
<keyword evidence="3 7" id="KW-0812">Transmembrane</keyword>
<keyword evidence="6 7" id="KW-0472">Membrane</keyword>
<comment type="subcellular location">
    <subcellularLocation>
        <location evidence="1">Membrane</location>
        <topology evidence="1">Single-pass membrane protein</topology>
    </subcellularLocation>
</comment>
<evidence type="ECO:0000313" key="10">
    <source>
        <dbReference type="EMBL" id="UYV81059.1"/>
    </source>
</evidence>
<dbReference type="SUPFAM" id="SSF49452">
    <property type="entry name" value="Starch-binding domain-like"/>
    <property type="match status" value="1"/>
</dbReference>
<feature type="domain" description="ER membrane protein complex subunit 7 beta-sandwich" evidence="9">
    <location>
        <begin position="48"/>
        <end position="156"/>
    </location>
</feature>
<dbReference type="PANTHER" id="PTHR13605:SF4">
    <property type="entry name" value="ER MEMBRANE PROTEIN COMPLEX SUBUNIT 7"/>
    <property type="match status" value="1"/>
</dbReference>
<keyword evidence="5 7" id="KW-1133">Transmembrane helix</keyword>
<evidence type="ECO:0000256" key="3">
    <source>
        <dbReference type="ARBA" id="ARBA00022692"/>
    </source>
</evidence>
<dbReference type="InterPro" id="IPR013784">
    <property type="entry name" value="Carb-bd-like_fold"/>
</dbReference>
<accession>A0ABY6LIP7</accession>
<reference evidence="10 11" key="1">
    <citation type="submission" date="2022-01" db="EMBL/GenBank/DDBJ databases">
        <title>A chromosomal length assembly of Cordylochernes scorpioides.</title>
        <authorList>
            <person name="Zeh D."/>
            <person name="Zeh J."/>
        </authorList>
    </citation>
    <scope>NUCLEOTIDE SEQUENCE [LARGE SCALE GENOMIC DNA]</scope>
    <source>
        <strain evidence="10">IN4F17</strain>
        <tissue evidence="10">Whole Body</tissue>
    </source>
</reference>
<feature type="chain" id="PRO_5046250778" evidence="8">
    <location>
        <begin position="24"/>
        <end position="221"/>
    </location>
</feature>
<dbReference type="InterPro" id="IPR039163">
    <property type="entry name" value="EMC7"/>
</dbReference>